<evidence type="ECO:0000256" key="4">
    <source>
        <dbReference type="ARBA" id="ARBA00023157"/>
    </source>
</evidence>
<keyword evidence="4" id="KW-1015">Disulfide bond</keyword>
<organism evidence="8 9">
    <name type="scientific">Kluyveromyces marxianus (strain DMKU3-1042 / BCC 29191 / NBRC 104275)</name>
    <name type="common">Yeast</name>
    <name type="synonym">Candida kefyr</name>
    <dbReference type="NCBI Taxonomy" id="1003335"/>
    <lineage>
        <taxon>Eukaryota</taxon>
        <taxon>Fungi</taxon>
        <taxon>Dikarya</taxon>
        <taxon>Ascomycota</taxon>
        <taxon>Saccharomycotina</taxon>
        <taxon>Saccharomycetes</taxon>
        <taxon>Saccharomycetales</taxon>
        <taxon>Saccharomycetaceae</taxon>
        <taxon>Kluyveromyces</taxon>
    </lineage>
</organism>
<evidence type="ECO:0000256" key="1">
    <source>
        <dbReference type="ARBA" id="ARBA00022387"/>
    </source>
</evidence>
<evidence type="ECO:0000256" key="2">
    <source>
        <dbReference type="ARBA" id="ARBA00022729"/>
    </source>
</evidence>
<dbReference type="InterPro" id="IPR036607">
    <property type="entry name" value="PRKCSH"/>
</dbReference>
<dbReference type="OrthoDB" id="28322at2759"/>
<dbReference type="InterPro" id="IPR028146">
    <property type="entry name" value="PRKCSH_N"/>
</dbReference>
<dbReference type="PANTHER" id="PTHR12630:SF1">
    <property type="entry name" value="GLUCOSIDASE 2 SUBUNIT BETA"/>
    <property type="match status" value="1"/>
</dbReference>
<dbReference type="SUPFAM" id="SSF50911">
    <property type="entry name" value="Mannose 6-phosphate receptor domain"/>
    <property type="match status" value="1"/>
</dbReference>
<feature type="signal peptide" evidence="6">
    <location>
        <begin position="1"/>
        <end position="20"/>
    </location>
</feature>
<dbReference type="RefSeq" id="XP_022674462.1">
    <property type="nucleotide sequence ID" value="XM_022822664.1"/>
</dbReference>
<evidence type="ECO:0000256" key="3">
    <source>
        <dbReference type="ARBA" id="ARBA00022824"/>
    </source>
</evidence>
<evidence type="ECO:0000313" key="9">
    <source>
        <dbReference type="Proteomes" id="UP000065495"/>
    </source>
</evidence>
<dbReference type="PANTHER" id="PTHR12630">
    <property type="entry name" value="N-LINKED OLIGOSACCHARIDE PROCESSING"/>
    <property type="match status" value="1"/>
</dbReference>
<dbReference type="AlphaFoldDB" id="W0T6Y4"/>
<gene>
    <name evidence="8" type="primary">GTB1</name>
    <name evidence="8" type="ORF">KLMA_20123</name>
</gene>
<dbReference type="Proteomes" id="UP000065495">
    <property type="component" value="Chromosome 2"/>
</dbReference>
<dbReference type="InterPro" id="IPR044865">
    <property type="entry name" value="MRH_dom"/>
</dbReference>
<proteinExistence type="predicted"/>
<keyword evidence="3" id="KW-0256">Endoplasmic reticulum</keyword>
<dbReference type="GeneID" id="34714607"/>
<evidence type="ECO:0000256" key="5">
    <source>
        <dbReference type="SAM" id="Coils"/>
    </source>
</evidence>
<evidence type="ECO:0000313" key="8">
    <source>
        <dbReference type="EMBL" id="BAO38581.1"/>
    </source>
</evidence>
<feature type="chain" id="PRO_5004796128" description="Glucosidase 2 subunit beta" evidence="6">
    <location>
        <begin position="21"/>
        <end position="678"/>
    </location>
</feature>
<evidence type="ECO:0000256" key="6">
    <source>
        <dbReference type="SAM" id="SignalP"/>
    </source>
</evidence>
<dbReference type="GO" id="GO:0006491">
    <property type="term" value="P:N-glycan processing"/>
    <property type="evidence" value="ECO:0007669"/>
    <property type="project" value="TreeGrafter"/>
</dbReference>
<dbReference type="GO" id="GO:0017177">
    <property type="term" value="C:glucosidase II complex"/>
    <property type="evidence" value="ECO:0007669"/>
    <property type="project" value="TreeGrafter"/>
</dbReference>
<dbReference type="Pfam" id="PF13015">
    <property type="entry name" value="PRKCSH_1"/>
    <property type="match status" value="1"/>
</dbReference>
<sequence length="678" mass="77262">MLFPIAFLACVVCASGSIRGVSPDKEALYAPLKDDPTKWACLNDSSIVIDYSKINDNVCDCPDGSDEPGTNACVDSKTLFYCENEGFIPRRIANYKVDDGVCDCCDCSDEEWPVEKQGSLVRGKSCSELKVEFDGIVEKELANWRAGVSALEKLQGKAKKFGHNKATNQGEENVYIELARMQKYGRDVSEALERTGEAIEGLQDAYKKKLAEQSPQLFEYENMGIALITESITTVFTHVRTLSNAFNELRYILNELYETYNRKVKDKVVARNMRRFVELERSFDKTFQPDGSLDATQRDQINDYLIDELPLFLFEGKSKYPADIIVAKSNFIKAIITVKLETMDQTIDGIKQFQEIAEDIINNHDINFQDAAVKAFTDSYMSFMSKYGDSIYRVDFPEEFDETFSNLLKFIEREAPKVTRVDYTPEDDSKWGVMRLVKGALNRIQAFSNSPQSYRSQIKVMKEQEVKLRQKLRKTEKQIRELKERAAAAAAAELDDADLKHRVLHQQVDTLLNNLNDFCVDSKLNSYIYKLCFSKENGGAIIQIEDKPKGKEVTVGHFKGFAIDDSTKYETYLQGLQYRYPDTEVGKYLYSDTEEIGKQDILLGNLPDLDTGLRLDYRGGDRCWNGPLRSAKIRMRCAPQFSIESVSEPTKCEYLFEMAGPLGCDPSFKYERKHSRIN</sequence>
<name>W0T6Y4_KLUMD</name>
<protein>
    <recommendedName>
        <fullName evidence="1">Glucosidase 2 subunit beta</fullName>
    </recommendedName>
</protein>
<dbReference type="KEGG" id="kmx:KLMA_20123"/>
<accession>W0T6Y4</accession>
<dbReference type="VEuPathDB" id="FungiDB:KLMA_20123"/>
<feature type="domain" description="MRH" evidence="7">
    <location>
        <begin position="517"/>
        <end position="666"/>
    </location>
</feature>
<dbReference type="Gene3D" id="2.70.130.10">
    <property type="entry name" value="Mannose-6-phosphate receptor binding domain"/>
    <property type="match status" value="1"/>
</dbReference>
<dbReference type="PROSITE" id="PS51914">
    <property type="entry name" value="MRH"/>
    <property type="match status" value="1"/>
</dbReference>
<dbReference type="InterPro" id="IPR039794">
    <property type="entry name" value="Gtb1-like"/>
</dbReference>
<keyword evidence="2 6" id="KW-0732">Signal</keyword>
<keyword evidence="5" id="KW-0175">Coiled coil</keyword>
<feature type="coiled-coil region" evidence="5">
    <location>
        <begin position="458"/>
        <end position="492"/>
    </location>
</feature>
<evidence type="ECO:0000259" key="7">
    <source>
        <dbReference type="PROSITE" id="PS51914"/>
    </source>
</evidence>
<dbReference type="Pfam" id="PF12999">
    <property type="entry name" value="PRKCSH-like"/>
    <property type="match status" value="1"/>
</dbReference>
<dbReference type="InterPro" id="IPR009011">
    <property type="entry name" value="Man6P_isomerase_rcpt-bd_dom_sf"/>
</dbReference>
<reference evidence="8 9" key="1">
    <citation type="journal article" date="2015" name="Biotechnol. Biofuels">
        <title>Genetic basis of the highly efficient yeast Kluyveromyces marxianus: complete genome sequence and transcriptome analyses.</title>
        <authorList>
            <person name="Lertwattanasakul N."/>
            <person name="Kosaka T."/>
            <person name="Hosoyama A."/>
            <person name="Suzuki Y."/>
            <person name="Rodrussamee N."/>
            <person name="Matsutani M."/>
            <person name="Murata M."/>
            <person name="Fujimoto N."/>
            <person name="Suprayogi"/>
            <person name="Tsuchikane K."/>
            <person name="Limtong S."/>
            <person name="Fujita N."/>
            <person name="Yamada M."/>
        </authorList>
    </citation>
    <scope>NUCLEOTIDE SEQUENCE [LARGE SCALE GENOMIC DNA]</scope>
    <source>
        <strain evidence="9">DMKU3-1042 / BCC 29191 / NBRC 104275</strain>
    </source>
</reference>
<dbReference type="EMBL" id="AP012214">
    <property type="protein sequence ID" value="BAO38581.1"/>
    <property type="molecule type" value="Genomic_DNA"/>
</dbReference>